<dbReference type="Gene3D" id="3.20.20.80">
    <property type="entry name" value="Glycosidases"/>
    <property type="match status" value="1"/>
</dbReference>
<dbReference type="SUPFAM" id="SSF51011">
    <property type="entry name" value="Glycosyl hydrolase domain"/>
    <property type="match status" value="1"/>
</dbReference>
<evidence type="ECO:0000256" key="2">
    <source>
        <dbReference type="ARBA" id="ARBA00022723"/>
    </source>
</evidence>
<evidence type="ECO:0000256" key="1">
    <source>
        <dbReference type="ARBA" id="ARBA00001913"/>
    </source>
</evidence>
<dbReference type="EMBL" id="JACEFG010000001">
    <property type="protein sequence ID" value="MBA2174519.1"/>
    <property type="molecule type" value="Genomic_DNA"/>
</dbReference>
<keyword evidence="3 5" id="KW-0732">Signal</keyword>
<evidence type="ECO:0000313" key="8">
    <source>
        <dbReference type="Proteomes" id="UP000571017"/>
    </source>
</evidence>
<comment type="caution">
    <text evidence="7">The sequence shown here is derived from an EMBL/GenBank/DDBJ whole genome shotgun (WGS) entry which is preliminary data.</text>
</comment>
<keyword evidence="4" id="KW-1133">Transmembrane helix</keyword>
<dbReference type="InterPro" id="IPR017853">
    <property type="entry name" value="GH"/>
</dbReference>
<dbReference type="SUPFAM" id="SSF51445">
    <property type="entry name" value="(Trans)glycosidases"/>
    <property type="match status" value="1"/>
</dbReference>
<comment type="cofactor">
    <cofactor evidence="1">
        <name>Ca(2+)</name>
        <dbReference type="ChEBI" id="CHEBI:29108"/>
    </cofactor>
</comment>
<evidence type="ECO:0000256" key="3">
    <source>
        <dbReference type="ARBA" id="ARBA00022729"/>
    </source>
</evidence>
<dbReference type="InterPro" id="IPR054174">
    <property type="entry name" value="Alpha-amylase-like_C"/>
</dbReference>
<organism evidence="7 8">
    <name type="scientific">Halobacillus locisalis</name>
    <dbReference type="NCBI Taxonomy" id="220753"/>
    <lineage>
        <taxon>Bacteria</taxon>
        <taxon>Bacillati</taxon>
        <taxon>Bacillota</taxon>
        <taxon>Bacilli</taxon>
        <taxon>Bacillales</taxon>
        <taxon>Bacillaceae</taxon>
        <taxon>Halobacillus</taxon>
    </lineage>
</organism>
<proteinExistence type="predicted"/>
<dbReference type="Pfam" id="PF22026">
    <property type="entry name" value="Alpha-amylase_C_2"/>
    <property type="match status" value="1"/>
</dbReference>
<dbReference type="Proteomes" id="UP000571017">
    <property type="component" value="Unassembled WGS sequence"/>
</dbReference>
<dbReference type="InterPro" id="IPR006047">
    <property type="entry name" value="GH13_cat_dom"/>
</dbReference>
<dbReference type="InterPro" id="IPR013780">
    <property type="entry name" value="Glyco_hydro_b"/>
</dbReference>
<evidence type="ECO:0000313" key="7">
    <source>
        <dbReference type="EMBL" id="MBA2174519.1"/>
    </source>
</evidence>
<dbReference type="Pfam" id="PF00128">
    <property type="entry name" value="Alpha-amylase"/>
    <property type="match status" value="1"/>
</dbReference>
<accession>A0A838CRS7</accession>
<dbReference type="RefSeq" id="WP_181471513.1">
    <property type="nucleotide sequence ID" value="NZ_JACEFG010000001.1"/>
</dbReference>
<dbReference type="PANTHER" id="PTHR10357">
    <property type="entry name" value="ALPHA-AMYLASE FAMILY MEMBER"/>
    <property type="match status" value="1"/>
</dbReference>
<name>A0A838CRS7_9BACI</name>
<keyword evidence="4" id="KW-0472">Membrane</keyword>
<dbReference type="Gene3D" id="2.60.40.1180">
    <property type="entry name" value="Golgi alpha-mannosidase II"/>
    <property type="match status" value="1"/>
</dbReference>
<dbReference type="AlphaFoldDB" id="A0A838CRS7"/>
<gene>
    <name evidence="7" type="ORF">H0266_06310</name>
</gene>
<feature type="domain" description="Glycosyl hydrolase family 13 catalytic" evidence="6">
    <location>
        <begin position="38"/>
        <end position="374"/>
    </location>
</feature>
<feature type="transmembrane region" description="Helical" evidence="4">
    <location>
        <begin position="469"/>
        <end position="491"/>
    </location>
</feature>
<feature type="chain" id="PRO_5032615319" evidence="5">
    <location>
        <begin position="24"/>
        <end position="496"/>
    </location>
</feature>
<sequence>MRKLMILLMIILTVLATSIQVTAAERTDRLWQDESVYKLKVDRFMNGDTGNDVPVDPNDPDSYHGGDLQGVIDKLDYVKELGFTAVELSPIMSNSENGYHGYWVDDFRSVEEHFGTMADAKRLVEEAHAKDMKVIFEFPVSYVSDDHPWVSDPDKASWFLGESEASTTNTWQQGLPELDTSQPDVRGYLTETAAYWSEETGIDGFRLQTSSNVDQSLYKALSEEVQSPEFLLFTNTLPEDELVSEGTIDGFADESYQETIRSTFKQPTDSLADLYNIYEQNQERFSGDYQAFHSIDDGTNQRFTHLSVVEGHNPVTRWKLALTYLFTSPGVPVMNYGTEVPLDDGGNIGDIPMMNFKKSDEQIKQRIETLTSMRDQFPALTRGDFQQLHNEGGLAVYQRTFQDETMLIAINNAEKTRVTEIDTLKDDQQMRGLLQDGIVRQQSDGTYRLGMERETADVFIIEPDKGFNWLFIGFVGGVLGLFVFAVTAISIKNRKN</sequence>
<evidence type="ECO:0000256" key="4">
    <source>
        <dbReference type="SAM" id="Phobius"/>
    </source>
</evidence>
<dbReference type="SMART" id="SM00642">
    <property type="entry name" value="Aamy"/>
    <property type="match status" value="1"/>
</dbReference>
<evidence type="ECO:0000259" key="6">
    <source>
        <dbReference type="SMART" id="SM00642"/>
    </source>
</evidence>
<reference evidence="7 8" key="1">
    <citation type="journal article" date="2004" name="Extremophiles">
        <title>Halobacillus locisalis sp. nov., a halophilic bacterium isolated from a marine solar saltern of the Yellow Sea in Korea.</title>
        <authorList>
            <person name="Yoon J.H."/>
            <person name="Kang K.H."/>
            <person name="Oh T.K."/>
            <person name="Park Y.H."/>
        </authorList>
    </citation>
    <scope>NUCLEOTIDE SEQUENCE [LARGE SCALE GENOMIC DNA]</scope>
    <source>
        <strain evidence="7 8">KCTC 3788</strain>
    </source>
</reference>
<dbReference type="GO" id="GO:0046872">
    <property type="term" value="F:metal ion binding"/>
    <property type="evidence" value="ECO:0007669"/>
    <property type="project" value="UniProtKB-KW"/>
</dbReference>
<evidence type="ECO:0000256" key="5">
    <source>
        <dbReference type="SAM" id="SignalP"/>
    </source>
</evidence>
<keyword evidence="2" id="KW-0479">Metal-binding</keyword>
<dbReference type="GO" id="GO:0005975">
    <property type="term" value="P:carbohydrate metabolic process"/>
    <property type="evidence" value="ECO:0007669"/>
    <property type="project" value="InterPro"/>
</dbReference>
<keyword evidence="4" id="KW-0812">Transmembrane</keyword>
<keyword evidence="8" id="KW-1185">Reference proteome</keyword>
<protein>
    <submittedName>
        <fullName evidence="7">Alpha-amylase</fullName>
    </submittedName>
</protein>
<dbReference type="PANTHER" id="PTHR10357:SF215">
    <property type="entry name" value="ALPHA-AMYLASE 1"/>
    <property type="match status" value="1"/>
</dbReference>
<feature type="signal peptide" evidence="5">
    <location>
        <begin position="1"/>
        <end position="23"/>
    </location>
</feature>